<reference evidence="1 2" key="1">
    <citation type="submission" date="2019-10" db="EMBL/GenBank/DDBJ databases">
        <title>Genomic and transcriptomic insights into the perfect genentic adaptation of a filamentous nitrogen-fixing cyanobacterium to rice fields.</title>
        <authorList>
            <person name="Chen Z."/>
        </authorList>
    </citation>
    <scope>NUCLEOTIDE SEQUENCE [LARGE SCALE GENOMIC DNA]</scope>
    <source>
        <strain evidence="1">CCNUC1</strain>
    </source>
</reference>
<name>A0A5P8VZH5_9NOSO</name>
<gene>
    <name evidence="1" type="ORF">GXM_03208</name>
</gene>
<accession>A0A5P8VZH5</accession>
<protein>
    <submittedName>
        <fullName evidence="1">Uncharacterized protein</fullName>
    </submittedName>
</protein>
<dbReference type="Proteomes" id="UP000326678">
    <property type="component" value="Chromosome Gxm1"/>
</dbReference>
<dbReference type="KEGG" id="nsh:GXM_03208"/>
<evidence type="ECO:0000313" key="2">
    <source>
        <dbReference type="Proteomes" id="UP000326678"/>
    </source>
</evidence>
<organism evidence="1 2">
    <name type="scientific">Nostoc sphaeroides CCNUC1</name>
    <dbReference type="NCBI Taxonomy" id="2653204"/>
    <lineage>
        <taxon>Bacteria</taxon>
        <taxon>Bacillati</taxon>
        <taxon>Cyanobacteriota</taxon>
        <taxon>Cyanophyceae</taxon>
        <taxon>Nostocales</taxon>
        <taxon>Nostocaceae</taxon>
        <taxon>Nostoc</taxon>
    </lineage>
</organism>
<sequence>MNLFTLCSLRLCGLKVINSITELLSHFQRASPNPKRNKRKIWQLS</sequence>
<keyword evidence="2" id="KW-1185">Reference proteome</keyword>
<dbReference type="AlphaFoldDB" id="A0A5P8VZH5"/>
<dbReference type="EMBL" id="CP045226">
    <property type="protein sequence ID" value="QFS45731.1"/>
    <property type="molecule type" value="Genomic_DNA"/>
</dbReference>
<proteinExistence type="predicted"/>
<evidence type="ECO:0000313" key="1">
    <source>
        <dbReference type="EMBL" id="QFS45731.1"/>
    </source>
</evidence>